<evidence type="ECO:0000313" key="6">
    <source>
        <dbReference type="Proteomes" id="UP000326921"/>
    </source>
</evidence>
<keyword evidence="1" id="KW-0805">Transcription regulation</keyword>
<evidence type="ECO:0000256" key="2">
    <source>
        <dbReference type="ARBA" id="ARBA00023125"/>
    </source>
</evidence>
<dbReference type="InterPro" id="IPR036388">
    <property type="entry name" value="WH-like_DNA-bd_sf"/>
</dbReference>
<dbReference type="SUPFAM" id="SSF46785">
    <property type="entry name" value="Winged helix' DNA-binding domain"/>
    <property type="match status" value="1"/>
</dbReference>
<dbReference type="SMART" id="SM00345">
    <property type="entry name" value="HTH_GNTR"/>
    <property type="match status" value="1"/>
</dbReference>
<accession>A0A5Q0QIW5</accession>
<dbReference type="GO" id="GO:0003700">
    <property type="term" value="F:DNA-binding transcription factor activity"/>
    <property type="evidence" value="ECO:0007669"/>
    <property type="project" value="InterPro"/>
</dbReference>
<evidence type="ECO:0000256" key="3">
    <source>
        <dbReference type="ARBA" id="ARBA00023163"/>
    </source>
</evidence>
<keyword evidence="6" id="KW-1185">Reference proteome</keyword>
<dbReference type="Pfam" id="PF00392">
    <property type="entry name" value="GntR"/>
    <property type="match status" value="1"/>
</dbReference>
<keyword evidence="3" id="KW-0804">Transcription</keyword>
<dbReference type="PANTHER" id="PTHR38445:SF10">
    <property type="entry name" value="GNTR-FAMILY TRANSCRIPTIONAL REGULATOR"/>
    <property type="match status" value="1"/>
</dbReference>
<organism evidence="5 6">
    <name type="scientific">Sphingobacterium zhuxiongii</name>
    <dbReference type="NCBI Taxonomy" id="2662364"/>
    <lineage>
        <taxon>Bacteria</taxon>
        <taxon>Pseudomonadati</taxon>
        <taxon>Bacteroidota</taxon>
        <taxon>Sphingobacteriia</taxon>
        <taxon>Sphingobacteriales</taxon>
        <taxon>Sphingobacteriaceae</taxon>
        <taxon>Sphingobacterium</taxon>
    </lineage>
</organism>
<dbReference type="InterPro" id="IPR028082">
    <property type="entry name" value="Peripla_BP_I"/>
</dbReference>
<dbReference type="GO" id="GO:0003677">
    <property type="term" value="F:DNA binding"/>
    <property type="evidence" value="ECO:0007669"/>
    <property type="project" value="UniProtKB-KW"/>
</dbReference>
<evidence type="ECO:0000256" key="1">
    <source>
        <dbReference type="ARBA" id="ARBA00023015"/>
    </source>
</evidence>
<dbReference type="PANTHER" id="PTHR38445">
    <property type="entry name" value="HTH-TYPE TRANSCRIPTIONAL REPRESSOR YTRA"/>
    <property type="match status" value="1"/>
</dbReference>
<sequence length="346" mass="39261">MTSKVTDFLKTIQISDFSATPKYQQLASAIIDAVKNGTLEKDDMLPSINELSVYVDISRDTVEKAYKFLKNSDVIASIPGKGYYVATTDVKQRHKIALLLNKLSAHKKIVYDSFAKELADEAALDLFVYNSDITYLRTLLSNLTKTYDYYVLFPHFKEGRDQASEIINKYIPREKLVLLGKYVDDIQGDFAAVYENYEKDIYSALEEALPALSKYSTIKLIFPDNSDYPKSIIKGFYKFAQQYAFNHSLVSDLDKERISVGTCYINIAEDDLVKLLDKIIGKKLKIGVDVGVISYNETPLKKFILNGITTISTDFEMMGKMAAELIINKSKDHVEVPFYINQRPSI</sequence>
<feature type="domain" description="HTH gntR-type" evidence="4">
    <location>
        <begin position="20"/>
        <end position="88"/>
    </location>
</feature>
<dbReference type="EMBL" id="CP045652">
    <property type="protein sequence ID" value="QGA28278.1"/>
    <property type="molecule type" value="Genomic_DNA"/>
</dbReference>
<dbReference type="Proteomes" id="UP000326921">
    <property type="component" value="Chromosome"/>
</dbReference>
<keyword evidence="2" id="KW-0238">DNA-binding</keyword>
<evidence type="ECO:0000313" key="5">
    <source>
        <dbReference type="EMBL" id="QGA28278.1"/>
    </source>
</evidence>
<dbReference type="SUPFAM" id="SSF53822">
    <property type="entry name" value="Periplasmic binding protein-like I"/>
    <property type="match status" value="1"/>
</dbReference>
<dbReference type="InterPro" id="IPR000524">
    <property type="entry name" value="Tscrpt_reg_HTH_GntR"/>
</dbReference>
<dbReference type="AlphaFoldDB" id="A0A5Q0QIW5"/>
<dbReference type="KEGG" id="sphe:GFH32_14645"/>
<dbReference type="Gene3D" id="1.10.10.10">
    <property type="entry name" value="Winged helix-like DNA-binding domain superfamily/Winged helix DNA-binding domain"/>
    <property type="match status" value="1"/>
</dbReference>
<name>A0A5Q0QIW5_9SPHI</name>
<protein>
    <submittedName>
        <fullName evidence="5">GntR family transcriptional regulator</fullName>
    </submittedName>
</protein>
<dbReference type="CDD" id="cd07377">
    <property type="entry name" value="WHTH_GntR"/>
    <property type="match status" value="1"/>
</dbReference>
<reference evidence="5 6" key="1">
    <citation type="submission" date="2019-10" db="EMBL/GenBank/DDBJ databases">
        <authorList>
            <person name="Dong K."/>
        </authorList>
    </citation>
    <scope>NUCLEOTIDE SEQUENCE [LARGE SCALE GENOMIC DNA]</scope>
    <source>
        <strain evidence="6">dk4302</strain>
    </source>
</reference>
<dbReference type="InterPro" id="IPR036390">
    <property type="entry name" value="WH_DNA-bd_sf"/>
</dbReference>
<evidence type="ECO:0000259" key="4">
    <source>
        <dbReference type="PROSITE" id="PS50949"/>
    </source>
</evidence>
<dbReference type="Gene3D" id="3.40.50.2300">
    <property type="match status" value="2"/>
</dbReference>
<proteinExistence type="predicted"/>
<dbReference type="RefSeq" id="WP_153513103.1">
    <property type="nucleotide sequence ID" value="NZ_CP045652.1"/>
</dbReference>
<gene>
    <name evidence="5" type="ORF">GFH32_14645</name>
</gene>
<dbReference type="PROSITE" id="PS50949">
    <property type="entry name" value="HTH_GNTR"/>
    <property type="match status" value="1"/>
</dbReference>